<evidence type="ECO:0000313" key="4">
    <source>
        <dbReference type="Proteomes" id="UP000663853"/>
    </source>
</evidence>
<feature type="region of interest" description="Disordered" evidence="1">
    <location>
        <begin position="568"/>
        <end position="626"/>
    </location>
</feature>
<evidence type="ECO:0000256" key="1">
    <source>
        <dbReference type="SAM" id="MobiDB-lite"/>
    </source>
</evidence>
<comment type="caution">
    <text evidence="3">The sequence shown here is derived from an EMBL/GenBank/DDBJ whole genome shotgun (WGS) entry which is preliminary data.</text>
</comment>
<feature type="chain" id="PRO_5034765211" evidence="2">
    <location>
        <begin position="23"/>
        <end position="626"/>
    </location>
</feature>
<name>A0A8H3C4W8_9AGAM</name>
<reference evidence="3" key="1">
    <citation type="submission" date="2021-01" db="EMBL/GenBank/DDBJ databases">
        <authorList>
            <person name="Kaushik A."/>
        </authorList>
    </citation>
    <scope>NUCLEOTIDE SEQUENCE</scope>
    <source>
        <strain evidence="3">AG6-10EEA</strain>
    </source>
</reference>
<feature type="compositionally biased region" description="Basic and acidic residues" evidence="1">
    <location>
        <begin position="568"/>
        <end position="577"/>
    </location>
</feature>
<proteinExistence type="predicted"/>
<gene>
    <name evidence="3" type="ORF">RDB_LOCUS77842</name>
</gene>
<accession>A0A8H3C4W8</accession>
<dbReference type="Proteomes" id="UP000663853">
    <property type="component" value="Unassembled WGS sequence"/>
</dbReference>
<dbReference type="AlphaFoldDB" id="A0A8H3C4W8"/>
<organism evidence="3 4">
    <name type="scientific">Rhizoctonia solani</name>
    <dbReference type="NCBI Taxonomy" id="456999"/>
    <lineage>
        <taxon>Eukaryota</taxon>
        <taxon>Fungi</taxon>
        <taxon>Dikarya</taxon>
        <taxon>Basidiomycota</taxon>
        <taxon>Agaricomycotina</taxon>
        <taxon>Agaricomycetes</taxon>
        <taxon>Cantharellales</taxon>
        <taxon>Ceratobasidiaceae</taxon>
        <taxon>Rhizoctonia</taxon>
    </lineage>
</organism>
<protein>
    <submittedName>
        <fullName evidence="3">Uncharacterized protein</fullName>
    </submittedName>
</protein>
<evidence type="ECO:0000313" key="3">
    <source>
        <dbReference type="EMBL" id="CAE6473303.1"/>
    </source>
</evidence>
<sequence>MSQPSSILKKLFFLTLLCLTIGLYPSLCPSTASVGRVLGSGGQATPSPMVQVPGFPVSASALALDFVPPAQTGSRVTFLVQELTGATSRLGRLLATEANYVTTKLSSFIMRSYLHSRILILAPLPSRTIPVYNPSRTVNPAPPTPAHAWKKKAALVNVEELVYVQPSVEGSPRNGVPKVRLSSPYLLRFSFHQVQESLWLTLVGVVVMLEVLVRLEMLRPTPAVRLRALSQAGFDHQVSNTTAPESNKSPPVTDPIVVMAIQLVASLVLANSGREVLLCVSNNFLVCKASNMDTWLDAIVGRDLLALGELRASIRATVTVNRSNIRITAYNPEVNNLGTWGIDDTQDHLRSRWSVRAHIPTTHTPCSQRTSTPPDVDHQSLHLAQTLIPIHASSGTMAEDDCSGIDWYILGLIARNFSTCLRLSATPASSSVERDGPPPDSSHVPWKHHVHIRGISPDYHSVMPLSIVVCVVVPSRTLTVLLFGDSRHPSTEGTEDFPLCRGLLIEWSPQGRDSSTQMAGTSEANPILITRRSQKPIRSGYEVYRPPPVQTTPASECRLEGAREQLERAEQDMRVTEEAQSYPDESEHSEPPRNRTRRGGRRARERKERRVVRAEAAGGYIPSSEV</sequence>
<dbReference type="EMBL" id="CAJMXA010001952">
    <property type="protein sequence ID" value="CAE6473303.1"/>
    <property type="molecule type" value="Genomic_DNA"/>
</dbReference>
<keyword evidence="2" id="KW-0732">Signal</keyword>
<feature type="compositionally biased region" description="Basic residues" evidence="1">
    <location>
        <begin position="594"/>
        <end position="604"/>
    </location>
</feature>
<feature type="signal peptide" evidence="2">
    <location>
        <begin position="1"/>
        <end position="22"/>
    </location>
</feature>
<evidence type="ECO:0000256" key="2">
    <source>
        <dbReference type="SAM" id="SignalP"/>
    </source>
</evidence>